<evidence type="ECO:0000313" key="6">
    <source>
        <dbReference type="Proteomes" id="UP000681340"/>
    </source>
</evidence>
<dbReference type="InterPro" id="IPR036390">
    <property type="entry name" value="WH_DNA-bd_sf"/>
</dbReference>
<comment type="caution">
    <text evidence="5">The sequence shown here is derived from an EMBL/GenBank/DDBJ whole genome shotgun (WGS) entry which is preliminary data.</text>
</comment>
<evidence type="ECO:0000259" key="4">
    <source>
        <dbReference type="PROSITE" id="PS50949"/>
    </source>
</evidence>
<keyword evidence="3" id="KW-0804">Transcription</keyword>
<dbReference type="AlphaFoldDB" id="A0A919VHQ0"/>
<dbReference type="InterPro" id="IPR008920">
    <property type="entry name" value="TF_FadR/GntR_C"/>
</dbReference>
<keyword evidence="1" id="KW-0805">Transcription regulation</keyword>
<organism evidence="5 6">
    <name type="scientific">Actinoplanes auranticolor</name>
    <dbReference type="NCBI Taxonomy" id="47988"/>
    <lineage>
        <taxon>Bacteria</taxon>
        <taxon>Bacillati</taxon>
        <taxon>Actinomycetota</taxon>
        <taxon>Actinomycetes</taxon>
        <taxon>Micromonosporales</taxon>
        <taxon>Micromonosporaceae</taxon>
        <taxon>Actinoplanes</taxon>
    </lineage>
</organism>
<dbReference type="Pfam" id="PF07729">
    <property type="entry name" value="FCD"/>
    <property type="match status" value="1"/>
</dbReference>
<dbReference type="SUPFAM" id="SSF48008">
    <property type="entry name" value="GntR ligand-binding domain-like"/>
    <property type="match status" value="1"/>
</dbReference>
<dbReference type="GO" id="GO:0003700">
    <property type="term" value="F:DNA-binding transcription factor activity"/>
    <property type="evidence" value="ECO:0007669"/>
    <property type="project" value="InterPro"/>
</dbReference>
<dbReference type="PANTHER" id="PTHR43537:SF47">
    <property type="entry name" value="REGULATORY PROTEIN GNTR HTH"/>
    <property type="match status" value="1"/>
</dbReference>
<dbReference type="InterPro" id="IPR011711">
    <property type="entry name" value="GntR_C"/>
</dbReference>
<dbReference type="CDD" id="cd07377">
    <property type="entry name" value="WHTH_GntR"/>
    <property type="match status" value="1"/>
</dbReference>
<feature type="domain" description="HTH gntR-type" evidence="4">
    <location>
        <begin position="9"/>
        <end position="77"/>
    </location>
</feature>
<dbReference type="GO" id="GO:0003677">
    <property type="term" value="F:DNA binding"/>
    <property type="evidence" value="ECO:0007669"/>
    <property type="project" value="UniProtKB-KW"/>
</dbReference>
<name>A0A919VHQ0_9ACTN</name>
<dbReference type="SUPFAM" id="SSF46785">
    <property type="entry name" value="Winged helix' DNA-binding domain"/>
    <property type="match status" value="1"/>
</dbReference>
<evidence type="ECO:0000256" key="2">
    <source>
        <dbReference type="ARBA" id="ARBA00023125"/>
    </source>
</evidence>
<sequence length="228" mass="24555">MPRPHFDRSALSTRVTDLFRSQVTDGTWPLGSKIPTESELVAWSGAGRNTVREAIGSLVQAGILRREQGRGTFVVSTSDLRSSVSRRVAATSRRDSLELRLALDAAAARIAAVRRTEADTERLAALLHEREHAWAGGDAHERVRADSALHRAVVGATHNLLMQDVYDGLLGVFEEVQLHDVAGETDALAQLHADLVEAIVDGDPDRAAATMSTLLQPMINGAEPATPS</sequence>
<reference evidence="5" key="1">
    <citation type="submission" date="2021-03" db="EMBL/GenBank/DDBJ databases">
        <title>Whole genome shotgun sequence of Actinoplanes auranticolor NBRC 12245.</title>
        <authorList>
            <person name="Komaki H."/>
            <person name="Tamura T."/>
        </authorList>
    </citation>
    <scope>NUCLEOTIDE SEQUENCE</scope>
    <source>
        <strain evidence="5">NBRC 12245</strain>
    </source>
</reference>
<dbReference type="Gene3D" id="1.20.120.530">
    <property type="entry name" value="GntR ligand-binding domain-like"/>
    <property type="match status" value="1"/>
</dbReference>
<dbReference type="InterPro" id="IPR000524">
    <property type="entry name" value="Tscrpt_reg_HTH_GntR"/>
</dbReference>
<dbReference type="SMART" id="SM00895">
    <property type="entry name" value="FCD"/>
    <property type="match status" value="1"/>
</dbReference>
<protein>
    <submittedName>
        <fullName evidence="5">GntR family transcriptional regulator</fullName>
    </submittedName>
</protein>
<dbReference type="PRINTS" id="PR00035">
    <property type="entry name" value="HTHGNTR"/>
</dbReference>
<dbReference type="Gene3D" id="1.10.10.10">
    <property type="entry name" value="Winged helix-like DNA-binding domain superfamily/Winged helix DNA-binding domain"/>
    <property type="match status" value="1"/>
</dbReference>
<keyword evidence="2" id="KW-0238">DNA-binding</keyword>
<dbReference type="PROSITE" id="PS50949">
    <property type="entry name" value="HTH_GNTR"/>
    <property type="match status" value="1"/>
</dbReference>
<evidence type="ECO:0000256" key="3">
    <source>
        <dbReference type="ARBA" id="ARBA00023163"/>
    </source>
</evidence>
<dbReference type="Pfam" id="PF00392">
    <property type="entry name" value="GntR"/>
    <property type="match status" value="1"/>
</dbReference>
<keyword evidence="6" id="KW-1185">Reference proteome</keyword>
<dbReference type="InterPro" id="IPR036388">
    <property type="entry name" value="WH-like_DNA-bd_sf"/>
</dbReference>
<dbReference type="Proteomes" id="UP000681340">
    <property type="component" value="Unassembled WGS sequence"/>
</dbReference>
<dbReference type="SMART" id="SM00345">
    <property type="entry name" value="HTH_GNTR"/>
    <property type="match status" value="1"/>
</dbReference>
<dbReference type="RefSeq" id="WP_212988167.1">
    <property type="nucleotide sequence ID" value="NZ_BAABEA010000009.1"/>
</dbReference>
<evidence type="ECO:0000256" key="1">
    <source>
        <dbReference type="ARBA" id="ARBA00023015"/>
    </source>
</evidence>
<dbReference type="EMBL" id="BOQL01000018">
    <property type="protein sequence ID" value="GIM66018.1"/>
    <property type="molecule type" value="Genomic_DNA"/>
</dbReference>
<accession>A0A919VHQ0</accession>
<evidence type="ECO:0000313" key="5">
    <source>
        <dbReference type="EMBL" id="GIM66018.1"/>
    </source>
</evidence>
<gene>
    <name evidence="5" type="ORF">Aau02nite_21280</name>
</gene>
<proteinExistence type="predicted"/>
<dbReference type="PANTHER" id="PTHR43537">
    <property type="entry name" value="TRANSCRIPTIONAL REGULATOR, GNTR FAMILY"/>
    <property type="match status" value="1"/>
</dbReference>